<dbReference type="AlphaFoldDB" id="A0A368T5Q8"/>
<proteinExistence type="predicted"/>
<feature type="region of interest" description="Disordered" evidence="1">
    <location>
        <begin position="1"/>
        <end position="47"/>
    </location>
</feature>
<dbReference type="Proteomes" id="UP000253318">
    <property type="component" value="Unassembled WGS sequence"/>
</dbReference>
<dbReference type="InterPro" id="IPR007278">
    <property type="entry name" value="DUF397"/>
</dbReference>
<evidence type="ECO:0000256" key="1">
    <source>
        <dbReference type="SAM" id="MobiDB-lite"/>
    </source>
</evidence>
<evidence type="ECO:0000313" key="4">
    <source>
        <dbReference type="Proteomes" id="UP000253318"/>
    </source>
</evidence>
<reference evidence="3 4" key="1">
    <citation type="submission" date="2018-04" db="EMBL/GenBank/DDBJ databases">
        <title>Novel actinobacteria from marine sediment.</title>
        <authorList>
            <person name="Ng Z.Y."/>
            <person name="Tan G.Y.A."/>
        </authorList>
    </citation>
    <scope>NUCLEOTIDE SEQUENCE [LARGE SCALE GENOMIC DNA]</scope>
    <source>
        <strain evidence="3 4">TPS81</strain>
    </source>
</reference>
<protein>
    <submittedName>
        <fullName evidence="3">DUF397 domain-containing protein</fullName>
    </submittedName>
</protein>
<gene>
    <name evidence="3" type="ORF">DEF24_12315</name>
</gene>
<sequence length="92" mass="9593">MSTDQTAPRDGTEHLRRGDAAPSKTESGDDAPLSWRKSSYSGGQDGQCAEVAMIPGGAVALRDSKPPASEVIRLSGTAWGAFVAALKRDGFD</sequence>
<comment type="caution">
    <text evidence="3">The sequence shown here is derived from an EMBL/GenBank/DDBJ whole genome shotgun (WGS) entry which is preliminary data.</text>
</comment>
<organism evidence="3 4">
    <name type="scientific">Marinitenerispora sediminis</name>
    <dbReference type="NCBI Taxonomy" id="1931232"/>
    <lineage>
        <taxon>Bacteria</taxon>
        <taxon>Bacillati</taxon>
        <taxon>Actinomycetota</taxon>
        <taxon>Actinomycetes</taxon>
        <taxon>Streptosporangiales</taxon>
        <taxon>Nocardiopsidaceae</taxon>
        <taxon>Marinitenerispora</taxon>
    </lineage>
</organism>
<dbReference type="EMBL" id="QEIN01000084">
    <property type="protein sequence ID" value="RCV58716.1"/>
    <property type="molecule type" value="Genomic_DNA"/>
</dbReference>
<feature type="domain" description="DUF397" evidence="2">
    <location>
        <begin position="34"/>
        <end position="87"/>
    </location>
</feature>
<dbReference type="OrthoDB" id="3481959at2"/>
<feature type="compositionally biased region" description="Basic and acidic residues" evidence="1">
    <location>
        <begin position="10"/>
        <end position="19"/>
    </location>
</feature>
<evidence type="ECO:0000313" key="3">
    <source>
        <dbReference type="EMBL" id="RCV58716.1"/>
    </source>
</evidence>
<keyword evidence="4" id="KW-1185">Reference proteome</keyword>
<name>A0A368T5Q8_9ACTN</name>
<dbReference type="Pfam" id="PF04149">
    <property type="entry name" value="DUF397"/>
    <property type="match status" value="1"/>
</dbReference>
<accession>A0A368T5Q8</accession>
<dbReference type="RefSeq" id="WP_114396445.1">
    <property type="nucleotide sequence ID" value="NZ_QEIM01000009.1"/>
</dbReference>
<evidence type="ECO:0000259" key="2">
    <source>
        <dbReference type="Pfam" id="PF04149"/>
    </source>
</evidence>